<dbReference type="EnsemblPlants" id="Kaladp0673s0001.1.v1.1">
    <property type="protein sequence ID" value="Kaladp0673s0001.1.v1.1"/>
    <property type="gene ID" value="Kaladp0673s0001.v1.1"/>
</dbReference>
<proteinExistence type="predicted"/>
<organism evidence="1 2">
    <name type="scientific">Kalanchoe fedtschenkoi</name>
    <name type="common">Lavender scallops</name>
    <name type="synonym">South American air plant</name>
    <dbReference type="NCBI Taxonomy" id="63787"/>
    <lineage>
        <taxon>Eukaryota</taxon>
        <taxon>Viridiplantae</taxon>
        <taxon>Streptophyta</taxon>
        <taxon>Embryophyta</taxon>
        <taxon>Tracheophyta</taxon>
        <taxon>Spermatophyta</taxon>
        <taxon>Magnoliopsida</taxon>
        <taxon>eudicotyledons</taxon>
        <taxon>Gunneridae</taxon>
        <taxon>Pentapetalae</taxon>
        <taxon>Saxifragales</taxon>
        <taxon>Crassulaceae</taxon>
        <taxon>Kalanchoe</taxon>
    </lineage>
</organism>
<dbReference type="AlphaFoldDB" id="A0A7N0VGJ2"/>
<evidence type="ECO:0000313" key="1">
    <source>
        <dbReference type="EnsemblPlants" id="Kaladp0673s0001.1.v1.1"/>
    </source>
</evidence>
<dbReference type="Proteomes" id="UP000594263">
    <property type="component" value="Unplaced"/>
</dbReference>
<protein>
    <submittedName>
        <fullName evidence="1">Uncharacterized protein</fullName>
    </submittedName>
</protein>
<name>A0A7N0VGJ2_KALFE</name>
<dbReference type="OMA" id="DRRAMNI"/>
<evidence type="ECO:0000313" key="2">
    <source>
        <dbReference type="Proteomes" id="UP000594263"/>
    </source>
</evidence>
<accession>A0A7N0VGJ2</accession>
<keyword evidence="2" id="KW-1185">Reference proteome</keyword>
<reference evidence="1" key="1">
    <citation type="submission" date="2021-01" db="UniProtKB">
        <authorList>
            <consortium name="EnsemblPlants"/>
        </authorList>
    </citation>
    <scope>IDENTIFICATION</scope>
</reference>
<dbReference type="Gramene" id="Kaladp0673s0001.1.v1.1">
    <property type="protein sequence ID" value="Kaladp0673s0001.1.v1.1"/>
    <property type="gene ID" value="Kaladp0673s0001.v1.1"/>
</dbReference>
<sequence>MSQLSLRFAGLHCALLAGVPEEVIKRASYILDVTERDEHVERLCNDQLLLKDQNYKDAVQKLMAFDAVNGDLNVFFQAMCLF</sequence>